<accession>A0AA88J7S6</accession>
<sequence>MIRPCKKSRHRPATIARAGDPCSPSPECLIVGVWPRHSPPFAGKMLGKFRNKAQSITTPIVARNFLGPPPSSSSFSYFLEKTERRLKKWTPEMGSSRRDLRSGAHLCPFCRRSTSVKAGQRRSTPLTSFGRSRFRSIFDVPDMFTTSDLRDGISKVKNGN</sequence>
<proteinExistence type="predicted"/>
<protein>
    <submittedName>
        <fullName evidence="1">Uncharacterized protein</fullName>
    </submittedName>
</protein>
<reference evidence="1" key="1">
    <citation type="submission" date="2023-07" db="EMBL/GenBank/DDBJ databases">
        <title>draft genome sequence of fig (Ficus carica).</title>
        <authorList>
            <person name="Takahashi T."/>
            <person name="Nishimura K."/>
        </authorList>
    </citation>
    <scope>NUCLEOTIDE SEQUENCE</scope>
</reference>
<organism evidence="1 2">
    <name type="scientific">Ficus carica</name>
    <name type="common">Common fig</name>
    <dbReference type="NCBI Taxonomy" id="3494"/>
    <lineage>
        <taxon>Eukaryota</taxon>
        <taxon>Viridiplantae</taxon>
        <taxon>Streptophyta</taxon>
        <taxon>Embryophyta</taxon>
        <taxon>Tracheophyta</taxon>
        <taxon>Spermatophyta</taxon>
        <taxon>Magnoliopsida</taxon>
        <taxon>eudicotyledons</taxon>
        <taxon>Gunneridae</taxon>
        <taxon>Pentapetalae</taxon>
        <taxon>rosids</taxon>
        <taxon>fabids</taxon>
        <taxon>Rosales</taxon>
        <taxon>Moraceae</taxon>
        <taxon>Ficeae</taxon>
        <taxon>Ficus</taxon>
    </lineage>
</organism>
<comment type="caution">
    <text evidence="1">The sequence shown here is derived from an EMBL/GenBank/DDBJ whole genome shotgun (WGS) entry which is preliminary data.</text>
</comment>
<keyword evidence="2" id="KW-1185">Reference proteome</keyword>
<name>A0AA88J7S6_FICCA</name>
<dbReference type="AlphaFoldDB" id="A0AA88J7S6"/>
<evidence type="ECO:0000313" key="2">
    <source>
        <dbReference type="Proteomes" id="UP001187192"/>
    </source>
</evidence>
<dbReference type="EMBL" id="BTGU01000183">
    <property type="protein sequence ID" value="GMN64505.1"/>
    <property type="molecule type" value="Genomic_DNA"/>
</dbReference>
<gene>
    <name evidence="1" type="ORF">TIFTF001_033578</name>
</gene>
<evidence type="ECO:0000313" key="1">
    <source>
        <dbReference type="EMBL" id="GMN64505.1"/>
    </source>
</evidence>
<dbReference type="Proteomes" id="UP001187192">
    <property type="component" value="Unassembled WGS sequence"/>
</dbReference>